<feature type="transmembrane region" description="Helical" evidence="2">
    <location>
        <begin position="15"/>
        <end position="33"/>
    </location>
</feature>
<organism evidence="3 4">
    <name type="scientific">Desulfonatronum thiosulfatophilum</name>
    <dbReference type="NCBI Taxonomy" id="617002"/>
    <lineage>
        <taxon>Bacteria</taxon>
        <taxon>Pseudomonadati</taxon>
        <taxon>Thermodesulfobacteriota</taxon>
        <taxon>Desulfovibrionia</taxon>
        <taxon>Desulfovibrionales</taxon>
        <taxon>Desulfonatronaceae</taxon>
        <taxon>Desulfonatronum</taxon>
    </lineage>
</organism>
<proteinExistence type="predicted"/>
<keyword evidence="2" id="KW-0472">Membrane</keyword>
<evidence type="ECO:0008006" key="5">
    <source>
        <dbReference type="Google" id="ProtNLM"/>
    </source>
</evidence>
<keyword evidence="4" id="KW-1185">Reference proteome</keyword>
<dbReference type="STRING" id="617002.SAMN05660653_00049"/>
<sequence length="192" mass="21741">MPFSVRRDAPPWEGLLRTLGVIFVFMGVIWLFWKHNQRTIEMLDTRQVVMDQTGALTEEQKDSVVDLSRALRASFGLELRLLIATDALATPALDAKTIYIALNPEQEQVLVVLPPIVERALGYGFTAYLRHEHFMPYWESGNWQRGLGEALGMIWDTLSSPGAARFEPRDSGEQFGNDGSYRGPVQTEDQKE</sequence>
<gene>
    <name evidence="3" type="ORF">SAMN05660653_00049</name>
</gene>
<keyword evidence="2" id="KW-1133">Transmembrane helix</keyword>
<keyword evidence="2" id="KW-0812">Transmembrane</keyword>
<feature type="region of interest" description="Disordered" evidence="1">
    <location>
        <begin position="164"/>
        <end position="192"/>
    </location>
</feature>
<evidence type="ECO:0000256" key="1">
    <source>
        <dbReference type="SAM" id="MobiDB-lite"/>
    </source>
</evidence>
<dbReference type="RefSeq" id="WP_139162866.1">
    <property type="nucleotide sequence ID" value="NZ_FMXO01000001.1"/>
</dbReference>
<protein>
    <recommendedName>
        <fullName evidence="5">TPM domain-containing protein</fullName>
    </recommendedName>
</protein>
<dbReference type="EMBL" id="FMXO01000001">
    <property type="protein sequence ID" value="SDB02002.1"/>
    <property type="molecule type" value="Genomic_DNA"/>
</dbReference>
<accession>A0A1G6A0N6</accession>
<reference evidence="3 4" key="1">
    <citation type="submission" date="2016-10" db="EMBL/GenBank/DDBJ databases">
        <authorList>
            <person name="de Groot N.N."/>
        </authorList>
    </citation>
    <scope>NUCLEOTIDE SEQUENCE [LARGE SCALE GENOMIC DNA]</scope>
    <source>
        <strain evidence="3 4">ASO4-2</strain>
    </source>
</reference>
<dbReference type="AlphaFoldDB" id="A0A1G6A0N6"/>
<evidence type="ECO:0000313" key="3">
    <source>
        <dbReference type="EMBL" id="SDB02002.1"/>
    </source>
</evidence>
<dbReference type="OrthoDB" id="5471470at2"/>
<evidence type="ECO:0000313" key="4">
    <source>
        <dbReference type="Proteomes" id="UP000198771"/>
    </source>
</evidence>
<evidence type="ECO:0000256" key="2">
    <source>
        <dbReference type="SAM" id="Phobius"/>
    </source>
</evidence>
<dbReference type="Proteomes" id="UP000198771">
    <property type="component" value="Unassembled WGS sequence"/>
</dbReference>
<name>A0A1G6A0N6_9BACT</name>